<organism evidence="1 2">
    <name type="scientific">Ridgeia piscesae</name>
    <name type="common">Tubeworm</name>
    <dbReference type="NCBI Taxonomy" id="27915"/>
    <lineage>
        <taxon>Eukaryota</taxon>
        <taxon>Metazoa</taxon>
        <taxon>Spiralia</taxon>
        <taxon>Lophotrochozoa</taxon>
        <taxon>Annelida</taxon>
        <taxon>Polychaeta</taxon>
        <taxon>Sedentaria</taxon>
        <taxon>Canalipalpata</taxon>
        <taxon>Sabellida</taxon>
        <taxon>Siboglinidae</taxon>
        <taxon>Ridgeia</taxon>
    </lineage>
</organism>
<reference evidence="1" key="1">
    <citation type="journal article" date="2023" name="Mol. Biol. Evol.">
        <title>Third-Generation Sequencing Reveals the Adaptive Role of the Epigenome in Three Deep-Sea Polychaetes.</title>
        <authorList>
            <person name="Perez M."/>
            <person name="Aroh O."/>
            <person name="Sun Y."/>
            <person name="Lan Y."/>
            <person name="Juniper S.K."/>
            <person name="Young C.R."/>
            <person name="Angers B."/>
            <person name="Qian P.Y."/>
        </authorList>
    </citation>
    <scope>NUCLEOTIDE SEQUENCE</scope>
    <source>
        <strain evidence="1">R07B-5</strain>
    </source>
</reference>
<evidence type="ECO:0000313" key="2">
    <source>
        <dbReference type="Proteomes" id="UP001209878"/>
    </source>
</evidence>
<dbReference type="GO" id="GO:0005576">
    <property type="term" value="C:extracellular region"/>
    <property type="evidence" value="ECO:0007669"/>
    <property type="project" value="InterPro"/>
</dbReference>
<dbReference type="GO" id="GO:0007160">
    <property type="term" value="P:cell-matrix adhesion"/>
    <property type="evidence" value="ECO:0007669"/>
    <property type="project" value="InterPro"/>
</dbReference>
<dbReference type="GO" id="GO:0005509">
    <property type="term" value="F:calcium ion binding"/>
    <property type="evidence" value="ECO:0007669"/>
    <property type="project" value="InterPro"/>
</dbReference>
<evidence type="ECO:0000313" key="1">
    <source>
        <dbReference type="EMBL" id="KAK2155138.1"/>
    </source>
</evidence>
<dbReference type="AlphaFoldDB" id="A0AAD9N4I7"/>
<dbReference type="GO" id="GO:0005764">
    <property type="term" value="C:lysosome"/>
    <property type="evidence" value="ECO:0007669"/>
    <property type="project" value="TreeGrafter"/>
</dbReference>
<dbReference type="Proteomes" id="UP001209878">
    <property type="component" value="Unassembled WGS sequence"/>
</dbReference>
<accession>A0AAD9N4I7</accession>
<protein>
    <submittedName>
        <fullName evidence="1">Uncharacterized protein</fullName>
    </submittedName>
</protein>
<dbReference type="PANTHER" id="PTHR10697:SF13">
    <property type="entry name" value="RICIN B LECTIN DOMAIN-CONTAINING PROTEIN"/>
    <property type="match status" value="1"/>
</dbReference>
<comment type="caution">
    <text evidence="1">The sequence shown here is derived from an EMBL/GenBank/DDBJ whole genome shotgun (WGS) entry which is preliminary data.</text>
</comment>
<dbReference type="PANTHER" id="PTHR10697">
    <property type="entry name" value="MAMMALIAN EPENDYMIN-RELATED PROTEIN 1"/>
    <property type="match status" value="1"/>
</dbReference>
<name>A0AAD9N4I7_RIDPI</name>
<sequence>MPAQFEATLASHVGTVSGRKLPKSGVSLTLLSYDYTNKKLHLVYPDMHGDMYRILIDFSKKPGTTYTVMADGSCHCAPLWGKMVPWCTPATAELVNGLSLTGSDDNVNLFVSPDSPISMTLTRKSDCIFLMTSRTAGNPRTKYASMTVTTYMNVTVGIPNPDIMKIPRSCNCTTQV</sequence>
<keyword evidence="2" id="KW-1185">Reference proteome</keyword>
<dbReference type="EMBL" id="JAODUO010002103">
    <property type="protein sequence ID" value="KAK2155138.1"/>
    <property type="molecule type" value="Genomic_DNA"/>
</dbReference>
<dbReference type="InterPro" id="IPR001299">
    <property type="entry name" value="Ependymin"/>
</dbReference>
<proteinExistence type="predicted"/>
<gene>
    <name evidence="1" type="ORF">NP493_2105g00006</name>
</gene>